<dbReference type="Proteomes" id="UP001244011">
    <property type="component" value="Unassembled WGS sequence"/>
</dbReference>
<protein>
    <recommendedName>
        <fullName evidence="2">arginyltransferase</fullName>
        <ecNumber evidence="2">2.3.2.8</ecNumber>
    </recommendedName>
</protein>
<comment type="similarity">
    <text evidence="1">Belongs to the R-transferase family.</text>
</comment>
<dbReference type="GO" id="GO:0005737">
    <property type="term" value="C:cytoplasm"/>
    <property type="evidence" value="ECO:0007669"/>
    <property type="project" value="TreeGrafter"/>
</dbReference>
<dbReference type="PANTHER" id="PTHR21367">
    <property type="entry name" value="ARGININE-TRNA-PROTEIN TRANSFERASE 1"/>
    <property type="match status" value="1"/>
</dbReference>
<dbReference type="Pfam" id="PF04376">
    <property type="entry name" value="ATE_N"/>
    <property type="match status" value="1"/>
</dbReference>
<dbReference type="RefSeq" id="XP_060288562.1">
    <property type="nucleotide sequence ID" value="XM_060426413.1"/>
</dbReference>
<dbReference type="EMBL" id="MU838997">
    <property type="protein sequence ID" value="KAK1772349.1"/>
    <property type="molecule type" value="Genomic_DNA"/>
</dbReference>
<feature type="region of interest" description="Disordered" evidence="5">
    <location>
        <begin position="350"/>
        <end position="377"/>
    </location>
</feature>
<accession>A0AAJ0FRE8</accession>
<feature type="domain" description="N-end rule aminoacyl transferase C-terminal" evidence="7">
    <location>
        <begin position="180"/>
        <end position="316"/>
    </location>
</feature>
<organism evidence="8 9">
    <name type="scientific">Phialemonium atrogriseum</name>
    <dbReference type="NCBI Taxonomy" id="1093897"/>
    <lineage>
        <taxon>Eukaryota</taxon>
        <taxon>Fungi</taxon>
        <taxon>Dikarya</taxon>
        <taxon>Ascomycota</taxon>
        <taxon>Pezizomycotina</taxon>
        <taxon>Sordariomycetes</taxon>
        <taxon>Sordariomycetidae</taxon>
        <taxon>Cephalothecales</taxon>
        <taxon>Cephalothecaceae</taxon>
        <taxon>Phialemonium</taxon>
    </lineage>
</organism>
<dbReference type="EC" id="2.3.2.8" evidence="2"/>
<evidence type="ECO:0000256" key="3">
    <source>
        <dbReference type="ARBA" id="ARBA00022679"/>
    </source>
</evidence>
<dbReference type="AlphaFoldDB" id="A0AAJ0FRE8"/>
<keyword evidence="3 8" id="KW-0808">Transferase</keyword>
<evidence type="ECO:0000313" key="8">
    <source>
        <dbReference type="EMBL" id="KAK1772349.1"/>
    </source>
</evidence>
<evidence type="ECO:0000259" key="6">
    <source>
        <dbReference type="Pfam" id="PF04376"/>
    </source>
</evidence>
<evidence type="ECO:0000256" key="5">
    <source>
        <dbReference type="SAM" id="MobiDB-lite"/>
    </source>
</evidence>
<dbReference type="GeneID" id="85309600"/>
<comment type="caution">
    <text evidence="8">The sequence shown here is derived from an EMBL/GenBank/DDBJ whole genome shotgun (WGS) entry which is preliminary data.</text>
</comment>
<dbReference type="GO" id="GO:0004057">
    <property type="term" value="F:arginyl-tRNA--protein transferase activity"/>
    <property type="evidence" value="ECO:0007669"/>
    <property type="project" value="UniProtKB-EC"/>
</dbReference>
<evidence type="ECO:0000256" key="1">
    <source>
        <dbReference type="ARBA" id="ARBA00009991"/>
    </source>
</evidence>
<keyword evidence="9" id="KW-1185">Reference proteome</keyword>
<evidence type="ECO:0000256" key="4">
    <source>
        <dbReference type="ARBA" id="ARBA00023315"/>
    </source>
</evidence>
<dbReference type="InterPro" id="IPR007472">
    <property type="entry name" value="N-end_Aminoacyl_Trfase_C"/>
</dbReference>
<dbReference type="InterPro" id="IPR016181">
    <property type="entry name" value="Acyl_CoA_acyltransferase"/>
</dbReference>
<sequence>MEDASMQPMQTTPADAEVAYSYITPIGYSSSSACGYCRRSRSGQSPKRYSYYASASSLTPKFYQTLIDRCWRRSGTLLYRPNQKNSCCPHYTLRLDSDHFKAAKDQRQAINRFNKYVLGKTYSEEAARLYPLSRQDVRKRDNEFDLVHRIHEAESQRLKTPPEPAHQFTVTLEPDTFTEEKYAIFENYQRIVHKEPPEKISRNGFKKFLCNSPLRRETFIDTDGKKRELGSFHHCYRLDGQLVAIGVLDLLPNCVSAVYFLYHDSVHTHNPGKVGALREIALAAEAGYRWWYSGYYIHSCAKMRYKIDYSPQYVLDPEALTWDLLDKDALAIFDRQPYVSLSRERRRLGLDGTTSTETAHDSAQETSSSDDSEVDEEDSFLLKSDMPGIPSLEQMLEVDMDDLLLVSDHSPALFHASDLVVWDTEGVDDFGSLRSRIAELVAAIGPDLMSEFCLDFRRRK</sequence>
<proteinExistence type="inferred from homology"/>
<dbReference type="PANTHER" id="PTHR21367:SF1">
    <property type="entry name" value="ARGINYL-TRNA--PROTEIN TRANSFERASE 1"/>
    <property type="match status" value="1"/>
</dbReference>
<name>A0AAJ0FRE8_9PEZI</name>
<evidence type="ECO:0000256" key="2">
    <source>
        <dbReference type="ARBA" id="ARBA00012025"/>
    </source>
</evidence>
<evidence type="ECO:0000259" key="7">
    <source>
        <dbReference type="Pfam" id="PF04377"/>
    </source>
</evidence>
<feature type="domain" description="N-end aminoacyl transferase N-terminal" evidence="6">
    <location>
        <begin position="32"/>
        <end position="108"/>
    </location>
</feature>
<dbReference type="InterPro" id="IPR007471">
    <property type="entry name" value="N-end_Aminoacyl_Trfase_N"/>
</dbReference>
<evidence type="ECO:0000313" key="9">
    <source>
        <dbReference type="Proteomes" id="UP001244011"/>
    </source>
</evidence>
<feature type="compositionally biased region" description="Acidic residues" evidence="5">
    <location>
        <begin position="368"/>
        <end position="377"/>
    </location>
</feature>
<reference evidence="8" key="1">
    <citation type="submission" date="2023-06" db="EMBL/GenBank/DDBJ databases">
        <title>Genome-scale phylogeny and comparative genomics of the fungal order Sordariales.</title>
        <authorList>
            <consortium name="Lawrence Berkeley National Laboratory"/>
            <person name="Hensen N."/>
            <person name="Bonometti L."/>
            <person name="Westerberg I."/>
            <person name="Brannstrom I.O."/>
            <person name="Guillou S."/>
            <person name="Cros-Aarteil S."/>
            <person name="Calhoun S."/>
            <person name="Haridas S."/>
            <person name="Kuo A."/>
            <person name="Mondo S."/>
            <person name="Pangilinan J."/>
            <person name="Riley R."/>
            <person name="Labutti K."/>
            <person name="Andreopoulos B."/>
            <person name="Lipzen A."/>
            <person name="Chen C."/>
            <person name="Yanf M."/>
            <person name="Daum C."/>
            <person name="Ng V."/>
            <person name="Clum A."/>
            <person name="Steindorff A."/>
            <person name="Ohm R."/>
            <person name="Martin F."/>
            <person name="Silar P."/>
            <person name="Natvig D."/>
            <person name="Lalanne C."/>
            <person name="Gautier V."/>
            <person name="Ament-Velasquez S.L."/>
            <person name="Kruys A."/>
            <person name="Hutchinson M.I."/>
            <person name="Powell A.J."/>
            <person name="Barry K."/>
            <person name="Miller A.N."/>
            <person name="Grigoriev I.V."/>
            <person name="Debuchy R."/>
            <person name="Gladieux P."/>
            <person name="Thoren M.H."/>
            <person name="Johannesson H."/>
        </authorList>
    </citation>
    <scope>NUCLEOTIDE SEQUENCE</scope>
    <source>
        <strain evidence="8">8032-3</strain>
    </source>
</reference>
<dbReference type="SUPFAM" id="SSF55729">
    <property type="entry name" value="Acyl-CoA N-acyltransferases (Nat)"/>
    <property type="match status" value="1"/>
</dbReference>
<dbReference type="Pfam" id="PF04377">
    <property type="entry name" value="ATE_C"/>
    <property type="match status" value="1"/>
</dbReference>
<keyword evidence="4" id="KW-0012">Acyltransferase</keyword>
<gene>
    <name evidence="8" type="ORF">QBC33DRAFT_520941</name>
</gene>
<dbReference type="InterPro" id="IPR030700">
    <property type="entry name" value="N-end_Aminoacyl_Trfase"/>
</dbReference>